<evidence type="ECO:0000256" key="4">
    <source>
        <dbReference type="ARBA" id="ARBA00022792"/>
    </source>
</evidence>
<dbReference type="OrthoDB" id="2148490at2759"/>
<keyword evidence="8" id="KW-0472">Membrane</keyword>
<evidence type="ECO:0000256" key="8">
    <source>
        <dbReference type="ARBA" id="ARBA00023136"/>
    </source>
</evidence>
<feature type="compositionally biased region" description="Polar residues" evidence="10">
    <location>
        <begin position="426"/>
        <end position="436"/>
    </location>
</feature>
<keyword evidence="13" id="KW-1185">Reference proteome</keyword>
<reference evidence="12 13" key="1">
    <citation type="journal article" date="2015" name="Environ. Microbiol.">
        <title>Metagenome sequence of Elaphomyces granulatus from sporocarp tissue reveals Ascomycota ectomycorrhizal fingerprints of genome expansion and a Proteobacteria-rich microbiome.</title>
        <authorList>
            <person name="Quandt C.A."/>
            <person name="Kohler A."/>
            <person name="Hesse C.N."/>
            <person name="Sharpton T.J."/>
            <person name="Martin F."/>
            <person name="Spatafora J.W."/>
        </authorList>
    </citation>
    <scope>NUCLEOTIDE SEQUENCE [LARGE SCALE GENOMIC DNA]</scope>
    <source>
        <strain evidence="12 13">OSC145934</strain>
    </source>
</reference>
<dbReference type="GO" id="GO:0005743">
    <property type="term" value="C:mitochondrial inner membrane"/>
    <property type="evidence" value="ECO:0007669"/>
    <property type="project" value="UniProtKB-SubCell"/>
</dbReference>
<dbReference type="Proteomes" id="UP000243515">
    <property type="component" value="Unassembled WGS sequence"/>
</dbReference>
<evidence type="ECO:0000256" key="1">
    <source>
        <dbReference type="ARBA" id="ARBA00004448"/>
    </source>
</evidence>
<feature type="compositionally biased region" description="Basic and acidic residues" evidence="10">
    <location>
        <begin position="446"/>
        <end position="479"/>
    </location>
</feature>
<dbReference type="CDD" id="cd20069">
    <property type="entry name" value="5TM_Oxa1-like"/>
    <property type="match status" value="1"/>
</dbReference>
<evidence type="ECO:0000256" key="7">
    <source>
        <dbReference type="ARBA" id="ARBA00023128"/>
    </source>
</evidence>
<evidence type="ECO:0000313" key="13">
    <source>
        <dbReference type="Proteomes" id="UP000243515"/>
    </source>
</evidence>
<evidence type="ECO:0000256" key="2">
    <source>
        <dbReference type="ARBA" id="ARBA00009877"/>
    </source>
</evidence>
<comment type="similarity">
    <text evidence="2 9">Belongs to the OXA1/ALB3/YidC family.</text>
</comment>
<dbReference type="Pfam" id="PF02096">
    <property type="entry name" value="60KD_IMP"/>
    <property type="match status" value="1"/>
</dbReference>
<keyword evidence="5" id="KW-0809">Transit peptide</keyword>
<keyword evidence="3 9" id="KW-0812">Transmembrane</keyword>
<dbReference type="PANTHER" id="PTHR12428">
    <property type="entry name" value="OXA1"/>
    <property type="match status" value="1"/>
</dbReference>
<comment type="caution">
    <text evidence="12">The sequence shown here is derived from an EMBL/GenBank/DDBJ whole genome shotgun (WGS) entry which is preliminary data.</text>
</comment>
<dbReference type="InterPro" id="IPR001708">
    <property type="entry name" value="YidC/ALB3/OXA1/COX18"/>
</dbReference>
<comment type="subcellular location">
    <subcellularLocation>
        <location evidence="9">Membrane</location>
        <topology evidence="9">Multi-pass membrane protein</topology>
    </subcellularLocation>
    <subcellularLocation>
        <location evidence="1">Mitochondrion inner membrane</location>
        <topology evidence="1">Multi-pass membrane protein</topology>
    </subcellularLocation>
</comment>
<dbReference type="GO" id="GO:0032979">
    <property type="term" value="P:protein insertion into mitochondrial inner membrane from matrix"/>
    <property type="evidence" value="ECO:0007669"/>
    <property type="project" value="TreeGrafter"/>
</dbReference>
<evidence type="ECO:0000256" key="10">
    <source>
        <dbReference type="SAM" id="MobiDB-lite"/>
    </source>
</evidence>
<feature type="region of interest" description="Disordered" evidence="10">
    <location>
        <begin position="426"/>
        <end position="503"/>
    </location>
</feature>
<gene>
    <name evidence="12" type="ORF">Egran_03753</name>
</gene>
<proteinExistence type="inferred from homology"/>
<dbReference type="EMBL" id="NPHW01004081">
    <property type="protein sequence ID" value="OXV08485.1"/>
    <property type="molecule type" value="Genomic_DNA"/>
</dbReference>
<protein>
    <recommendedName>
        <fullName evidence="11">Membrane insertase YidC/Oxa/ALB C-terminal domain-containing protein</fullName>
    </recommendedName>
</protein>
<keyword evidence="6" id="KW-1133">Transmembrane helix</keyword>
<evidence type="ECO:0000256" key="6">
    <source>
        <dbReference type="ARBA" id="ARBA00022989"/>
    </source>
</evidence>
<evidence type="ECO:0000259" key="11">
    <source>
        <dbReference type="Pfam" id="PF02096"/>
    </source>
</evidence>
<dbReference type="GO" id="GO:0032977">
    <property type="term" value="F:membrane insertase activity"/>
    <property type="evidence" value="ECO:0007669"/>
    <property type="project" value="InterPro"/>
</dbReference>
<evidence type="ECO:0000256" key="3">
    <source>
        <dbReference type="ARBA" id="ARBA00022692"/>
    </source>
</evidence>
<organism evidence="12 13">
    <name type="scientific">Elaphomyces granulatus</name>
    <dbReference type="NCBI Taxonomy" id="519963"/>
    <lineage>
        <taxon>Eukaryota</taxon>
        <taxon>Fungi</taxon>
        <taxon>Dikarya</taxon>
        <taxon>Ascomycota</taxon>
        <taxon>Pezizomycotina</taxon>
        <taxon>Eurotiomycetes</taxon>
        <taxon>Eurotiomycetidae</taxon>
        <taxon>Eurotiales</taxon>
        <taxon>Elaphomycetaceae</taxon>
        <taxon>Elaphomyces</taxon>
    </lineage>
</organism>
<sequence>MLSRTGLRQSKAAASSTSQQLIPSPCFRRLLFSTSSSSRRIPASLRIGGHSPLLAGDGCWKAKNSMFQPTASRFNSTTSMPTEAATTLRSDAVNAVSQADSTDLHDHPLDIEKIPEHIGYLKDLGLDFGWGPSSVIEYIIEHIHIWTGLPWWVSIIGTAVLVRFALLKPMISASDLSAKLRKLKPLTDDIRLRMTVFARARNTIELTKAKAELQDLYREHGVKQWKAIVPLLQIPLGYGCFRVVRGMAALPVPGLTTESVAWLTNLTAADPYFILPAATSAFLYFSLKRGGESGLSGLHNTAWGKFVVYVFPSLSFLFVCFWPSSLQLYFATTGLFALGQTYLLNSPGFRKFANLTDISNRGAGASANNQANNGIRLIYDTIQKEAPKTAGFPPDGNISVVDRAVNSIRSGVKDLKRETMDKLNTAMSSQANTNPDGSPAPPPRLSKQDLKSAEDYEQRKKDEENSKREERNHARRQDYLKQLQAKQEKRKPVYGRRSSQGLK</sequence>
<feature type="domain" description="Membrane insertase YidC/Oxa/ALB C-terminal" evidence="11">
    <location>
        <begin position="151"/>
        <end position="345"/>
    </location>
</feature>
<evidence type="ECO:0000256" key="9">
    <source>
        <dbReference type="RuleBase" id="RU003945"/>
    </source>
</evidence>
<accession>A0A232LWF2</accession>
<dbReference type="PANTHER" id="PTHR12428:SF66">
    <property type="entry name" value="MITOCHONDRIAL INNER MEMBRANE PROTEIN OXA1L"/>
    <property type="match status" value="1"/>
</dbReference>
<dbReference type="AlphaFoldDB" id="A0A232LWF2"/>
<keyword evidence="4" id="KW-0999">Mitochondrion inner membrane</keyword>
<evidence type="ECO:0000256" key="5">
    <source>
        <dbReference type="ARBA" id="ARBA00022946"/>
    </source>
</evidence>
<dbReference type="InterPro" id="IPR028055">
    <property type="entry name" value="YidC/Oxa/ALB_C"/>
</dbReference>
<evidence type="ECO:0000313" key="12">
    <source>
        <dbReference type="EMBL" id="OXV08485.1"/>
    </source>
</evidence>
<keyword evidence="7" id="KW-0496">Mitochondrion</keyword>
<name>A0A232LWF2_9EURO</name>